<feature type="compositionally biased region" description="Low complexity" evidence="1">
    <location>
        <begin position="420"/>
        <end position="435"/>
    </location>
</feature>
<gene>
    <name evidence="2" type="ORF">FB567DRAFT_545468</name>
</gene>
<dbReference type="EMBL" id="JAGMVJ010000003">
    <property type="protein sequence ID" value="KAH7092301.1"/>
    <property type="molecule type" value="Genomic_DNA"/>
</dbReference>
<dbReference type="AlphaFoldDB" id="A0A8K0RGF8"/>
<sequence length="468" mass="50197">MPPKSKPRKVLETISIQEVEHVSTRSVYGDNHAANEDAMMVEHAKSIRAAGLIGEEMETQLSQPWHRTGELKRHYTKEYLEMHPEHTGSNAIEMPTYETALKKQRERDRAQEKWLADWRAGKIDDDGNPVEGEGSSTGSNLSCKPSSDADSTDSHQEAPRDASHQGDNSSAASASSSASQDSTADHVSIPIKAAPLNASSWTEASSDDGLPPATHRKVTFARTPTSPTSSRSSLSDFPSSPPAPLPQTRSGNSTTKTPTKAKPVIKASKTSKASSTTTKPAPKPRVRKRTNQEATIQPLPNQPDYAEFDYYALAALCRDRSLPGKGTAGTLRNRLIQDDINVAQGLEREKRTHNSKRQGYKHEAPKVEPGRGNASVNASANGGSSDDGRVGKKVQGASSPTVGQNDGKKTRMEDGDSDGGKTWMTTSSGSGSASESGEKPGDKRKRSIEDVGGEDGAYGEIKKIKTAV</sequence>
<feature type="compositionally biased region" description="Low complexity" evidence="1">
    <location>
        <begin position="372"/>
        <end position="384"/>
    </location>
</feature>
<feature type="compositionally biased region" description="Polar residues" evidence="1">
    <location>
        <begin position="134"/>
        <end position="149"/>
    </location>
</feature>
<feature type="compositionally biased region" description="Low complexity" evidence="1">
    <location>
        <begin position="220"/>
        <end position="238"/>
    </location>
</feature>
<dbReference type="Proteomes" id="UP000813461">
    <property type="component" value="Unassembled WGS sequence"/>
</dbReference>
<reference evidence="2" key="1">
    <citation type="journal article" date="2021" name="Nat. Commun.">
        <title>Genetic determinants of endophytism in the Arabidopsis root mycobiome.</title>
        <authorList>
            <person name="Mesny F."/>
            <person name="Miyauchi S."/>
            <person name="Thiergart T."/>
            <person name="Pickel B."/>
            <person name="Atanasova L."/>
            <person name="Karlsson M."/>
            <person name="Huettel B."/>
            <person name="Barry K.W."/>
            <person name="Haridas S."/>
            <person name="Chen C."/>
            <person name="Bauer D."/>
            <person name="Andreopoulos W."/>
            <person name="Pangilinan J."/>
            <person name="LaButti K."/>
            <person name="Riley R."/>
            <person name="Lipzen A."/>
            <person name="Clum A."/>
            <person name="Drula E."/>
            <person name="Henrissat B."/>
            <person name="Kohler A."/>
            <person name="Grigoriev I.V."/>
            <person name="Martin F.M."/>
            <person name="Hacquard S."/>
        </authorList>
    </citation>
    <scope>NUCLEOTIDE SEQUENCE</scope>
    <source>
        <strain evidence="2">MPI-SDFR-AT-0120</strain>
    </source>
</reference>
<feature type="compositionally biased region" description="Basic and acidic residues" evidence="1">
    <location>
        <begin position="152"/>
        <end position="164"/>
    </location>
</feature>
<evidence type="ECO:0000256" key="1">
    <source>
        <dbReference type="SAM" id="MobiDB-lite"/>
    </source>
</evidence>
<dbReference type="OrthoDB" id="3789154at2759"/>
<organism evidence="2 3">
    <name type="scientific">Paraphoma chrysanthemicola</name>
    <dbReference type="NCBI Taxonomy" id="798071"/>
    <lineage>
        <taxon>Eukaryota</taxon>
        <taxon>Fungi</taxon>
        <taxon>Dikarya</taxon>
        <taxon>Ascomycota</taxon>
        <taxon>Pezizomycotina</taxon>
        <taxon>Dothideomycetes</taxon>
        <taxon>Pleosporomycetidae</taxon>
        <taxon>Pleosporales</taxon>
        <taxon>Pleosporineae</taxon>
        <taxon>Phaeosphaeriaceae</taxon>
        <taxon>Paraphoma</taxon>
    </lineage>
</organism>
<feature type="compositionally biased region" description="Low complexity" evidence="1">
    <location>
        <begin position="169"/>
        <end position="179"/>
    </location>
</feature>
<protein>
    <submittedName>
        <fullName evidence="2">Uncharacterized protein</fullName>
    </submittedName>
</protein>
<feature type="region of interest" description="Disordered" evidence="1">
    <location>
        <begin position="343"/>
        <end position="468"/>
    </location>
</feature>
<feature type="compositionally biased region" description="Low complexity" evidence="1">
    <location>
        <begin position="266"/>
        <end position="280"/>
    </location>
</feature>
<evidence type="ECO:0000313" key="2">
    <source>
        <dbReference type="EMBL" id="KAH7092301.1"/>
    </source>
</evidence>
<keyword evidence="3" id="KW-1185">Reference proteome</keyword>
<feature type="compositionally biased region" description="Polar residues" evidence="1">
    <location>
        <begin position="247"/>
        <end position="258"/>
    </location>
</feature>
<accession>A0A8K0RGF8</accession>
<feature type="region of interest" description="Disordered" evidence="1">
    <location>
        <begin position="118"/>
        <end position="305"/>
    </location>
</feature>
<evidence type="ECO:0000313" key="3">
    <source>
        <dbReference type="Proteomes" id="UP000813461"/>
    </source>
</evidence>
<name>A0A8K0RGF8_9PLEO</name>
<comment type="caution">
    <text evidence="2">The sequence shown here is derived from an EMBL/GenBank/DDBJ whole genome shotgun (WGS) entry which is preliminary data.</text>
</comment>
<feature type="compositionally biased region" description="Basic and acidic residues" evidence="1">
    <location>
        <begin position="360"/>
        <end position="369"/>
    </location>
</feature>
<proteinExistence type="predicted"/>